<protein>
    <submittedName>
        <fullName evidence="1">Uncharacterized protein</fullName>
    </submittedName>
</protein>
<name>A0ABD2LHF0_9BILA</name>
<reference evidence="1 2" key="1">
    <citation type="submission" date="2024-10" db="EMBL/GenBank/DDBJ databases">
        <authorList>
            <person name="Kim D."/>
        </authorList>
    </citation>
    <scope>NUCLEOTIDE SEQUENCE [LARGE SCALE GENOMIC DNA]</scope>
    <source>
        <strain evidence="1">BH-2024</strain>
    </source>
</reference>
<gene>
    <name evidence="1" type="ORF">niasHT_013858</name>
</gene>
<dbReference type="EMBL" id="JBICBT010000436">
    <property type="protein sequence ID" value="KAL3113799.1"/>
    <property type="molecule type" value="Genomic_DNA"/>
</dbReference>
<dbReference type="AlphaFoldDB" id="A0ABD2LHF0"/>
<evidence type="ECO:0000313" key="1">
    <source>
        <dbReference type="EMBL" id="KAL3113799.1"/>
    </source>
</evidence>
<keyword evidence="2" id="KW-1185">Reference proteome</keyword>
<organism evidence="1 2">
    <name type="scientific">Heterodera trifolii</name>
    <dbReference type="NCBI Taxonomy" id="157864"/>
    <lineage>
        <taxon>Eukaryota</taxon>
        <taxon>Metazoa</taxon>
        <taxon>Ecdysozoa</taxon>
        <taxon>Nematoda</taxon>
        <taxon>Chromadorea</taxon>
        <taxon>Rhabditida</taxon>
        <taxon>Tylenchina</taxon>
        <taxon>Tylenchomorpha</taxon>
        <taxon>Tylenchoidea</taxon>
        <taxon>Heteroderidae</taxon>
        <taxon>Heteroderinae</taxon>
        <taxon>Heterodera</taxon>
    </lineage>
</organism>
<proteinExistence type="predicted"/>
<sequence length="79" mass="9066">MFAQCHFNQLANFLSFQLRYYDCKMIGLEEFCGPAVLKWWTMGADDVVGAGFSGIFTSNGEELMMFDWTSAVLAFQQFR</sequence>
<accession>A0ABD2LHF0</accession>
<comment type="caution">
    <text evidence="1">The sequence shown here is derived from an EMBL/GenBank/DDBJ whole genome shotgun (WGS) entry which is preliminary data.</text>
</comment>
<evidence type="ECO:0000313" key="2">
    <source>
        <dbReference type="Proteomes" id="UP001620626"/>
    </source>
</evidence>
<dbReference type="Proteomes" id="UP001620626">
    <property type="component" value="Unassembled WGS sequence"/>
</dbReference>